<dbReference type="PANTHER" id="PTHR46564">
    <property type="entry name" value="TRANSPOSASE"/>
    <property type="match status" value="1"/>
</dbReference>
<reference evidence="3" key="2">
    <citation type="submission" date="2015-01" db="EMBL/GenBank/DDBJ databases">
        <title>Evolutionary Origins and Diversification of the Mycorrhizal Mutualists.</title>
        <authorList>
            <consortium name="DOE Joint Genome Institute"/>
            <consortium name="Mycorrhizal Genomics Consortium"/>
            <person name="Kohler A."/>
            <person name="Kuo A."/>
            <person name="Nagy L.G."/>
            <person name="Floudas D."/>
            <person name="Copeland A."/>
            <person name="Barry K.W."/>
            <person name="Cichocki N."/>
            <person name="Veneault-Fourrey C."/>
            <person name="LaButti K."/>
            <person name="Lindquist E.A."/>
            <person name="Lipzen A."/>
            <person name="Lundell T."/>
            <person name="Morin E."/>
            <person name="Murat C."/>
            <person name="Riley R."/>
            <person name="Ohm R."/>
            <person name="Sun H."/>
            <person name="Tunlid A."/>
            <person name="Henrissat B."/>
            <person name="Grigoriev I.V."/>
            <person name="Hibbett D.S."/>
            <person name="Martin F."/>
        </authorList>
    </citation>
    <scope>NUCLEOTIDE SEQUENCE [LARGE SCALE GENOMIC DNA]</scope>
    <source>
        <strain evidence="3">441</strain>
    </source>
</reference>
<gene>
    <name evidence="2" type="ORF">PISMIDRAFT_88936</name>
</gene>
<dbReference type="GO" id="GO:0003676">
    <property type="term" value="F:nucleic acid binding"/>
    <property type="evidence" value="ECO:0007669"/>
    <property type="project" value="InterPro"/>
</dbReference>
<sequence length="303" mass="34785">MPYRPISNDLKECAICLWGSGWRLEDICDALGVSSRSCYRWRQILEEHGSVNRPPSPLTGHAQTVTRALLTAMEDLFSEHPDLYLDEICTWLAVKHDIDLSTSSLSRTLNSVGLSRKMLQKLASERNELWHSDKNERTYARHYGHAPCGRRAQLRDVFVRGTRYSLCAALTTEGYIASHVIEGTYDTQQFYDFIAEEVLPQMNPFPAEHSVLILDNCRIHRNDALVELVENAGMCRFSFVCTNQYECNICRVHHQVSSSLFTGSHPDRRIIQLPYTFHPNLITGFANIVQSRRIYDAMRLKFT</sequence>
<name>A0A0D0A4T8_9AGAM</name>
<dbReference type="PANTHER" id="PTHR46564:SF1">
    <property type="entry name" value="TRANSPOSASE"/>
    <property type="match status" value="1"/>
</dbReference>
<dbReference type="Proteomes" id="UP000054018">
    <property type="component" value="Unassembled WGS sequence"/>
</dbReference>
<dbReference type="SUPFAM" id="SSF46689">
    <property type="entry name" value="Homeodomain-like"/>
    <property type="match status" value="1"/>
</dbReference>
<dbReference type="Pfam" id="PF13358">
    <property type="entry name" value="DDE_3"/>
    <property type="match status" value="1"/>
</dbReference>
<evidence type="ECO:0000313" key="3">
    <source>
        <dbReference type="Proteomes" id="UP000054018"/>
    </source>
</evidence>
<keyword evidence="3" id="KW-1185">Reference proteome</keyword>
<dbReference type="InterPro" id="IPR038717">
    <property type="entry name" value="Tc1-like_DDE_dom"/>
</dbReference>
<evidence type="ECO:0000259" key="1">
    <source>
        <dbReference type="Pfam" id="PF13358"/>
    </source>
</evidence>
<dbReference type="Gene3D" id="3.30.420.10">
    <property type="entry name" value="Ribonuclease H-like superfamily/Ribonuclease H"/>
    <property type="match status" value="1"/>
</dbReference>
<accession>A0A0D0A4T8</accession>
<dbReference type="STRING" id="765257.A0A0D0A4T8"/>
<dbReference type="OrthoDB" id="2266637at2759"/>
<dbReference type="EMBL" id="KN833689">
    <property type="protein sequence ID" value="KIK29407.1"/>
    <property type="molecule type" value="Genomic_DNA"/>
</dbReference>
<dbReference type="InterPro" id="IPR036397">
    <property type="entry name" value="RNaseH_sf"/>
</dbReference>
<dbReference type="HOGENOM" id="CLU_056788_1_6_1"/>
<proteinExistence type="predicted"/>
<protein>
    <recommendedName>
        <fullName evidence="1">Tc1-like transposase DDE domain-containing protein</fullName>
    </recommendedName>
</protein>
<evidence type="ECO:0000313" key="2">
    <source>
        <dbReference type="EMBL" id="KIK29407.1"/>
    </source>
</evidence>
<dbReference type="AlphaFoldDB" id="A0A0D0A4T8"/>
<dbReference type="InterPro" id="IPR009057">
    <property type="entry name" value="Homeodomain-like_sf"/>
</dbReference>
<feature type="domain" description="Tc1-like transposase DDE" evidence="1">
    <location>
        <begin position="133"/>
        <end position="232"/>
    </location>
</feature>
<reference evidence="2 3" key="1">
    <citation type="submission" date="2014-04" db="EMBL/GenBank/DDBJ databases">
        <authorList>
            <consortium name="DOE Joint Genome Institute"/>
            <person name="Kuo A."/>
            <person name="Kohler A."/>
            <person name="Costa M.D."/>
            <person name="Nagy L.G."/>
            <person name="Floudas D."/>
            <person name="Copeland A."/>
            <person name="Barry K.W."/>
            <person name="Cichocki N."/>
            <person name="Veneault-Fourrey C."/>
            <person name="LaButti K."/>
            <person name="Lindquist E.A."/>
            <person name="Lipzen A."/>
            <person name="Lundell T."/>
            <person name="Morin E."/>
            <person name="Murat C."/>
            <person name="Sun H."/>
            <person name="Tunlid A."/>
            <person name="Henrissat B."/>
            <person name="Grigoriev I.V."/>
            <person name="Hibbett D.S."/>
            <person name="Martin F."/>
            <person name="Nordberg H.P."/>
            <person name="Cantor M.N."/>
            <person name="Hua S.X."/>
        </authorList>
    </citation>
    <scope>NUCLEOTIDE SEQUENCE [LARGE SCALE GENOMIC DNA]</scope>
    <source>
        <strain evidence="2 3">441</strain>
    </source>
</reference>
<organism evidence="2 3">
    <name type="scientific">Pisolithus microcarpus 441</name>
    <dbReference type="NCBI Taxonomy" id="765257"/>
    <lineage>
        <taxon>Eukaryota</taxon>
        <taxon>Fungi</taxon>
        <taxon>Dikarya</taxon>
        <taxon>Basidiomycota</taxon>
        <taxon>Agaricomycotina</taxon>
        <taxon>Agaricomycetes</taxon>
        <taxon>Agaricomycetidae</taxon>
        <taxon>Boletales</taxon>
        <taxon>Sclerodermatineae</taxon>
        <taxon>Pisolithaceae</taxon>
        <taxon>Pisolithus</taxon>
    </lineage>
</organism>